<name>A0A1I6BNS6_HYMAR</name>
<feature type="transmembrane region" description="Helical" evidence="1">
    <location>
        <begin position="54"/>
        <end position="77"/>
    </location>
</feature>
<reference evidence="3" key="1">
    <citation type="submission" date="2016-10" db="EMBL/GenBank/DDBJ databases">
        <authorList>
            <person name="Varghese N."/>
            <person name="Submissions S."/>
        </authorList>
    </citation>
    <scope>NUCLEOTIDE SEQUENCE [LARGE SCALE GENOMIC DNA]</scope>
    <source>
        <strain evidence="3">OR362-8,ATCC BAA-1266,JCM 13504</strain>
    </source>
</reference>
<evidence type="ECO:0000313" key="2">
    <source>
        <dbReference type="EMBL" id="SFQ82608.1"/>
    </source>
</evidence>
<feature type="transmembrane region" description="Helical" evidence="1">
    <location>
        <begin position="89"/>
        <end position="109"/>
    </location>
</feature>
<gene>
    <name evidence="2" type="ORF">SAMN04515668_4846</name>
</gene>
<feature type="transmembrane region" description="Helical" evidence="1">
    <location>
        <begin position="129"/>
        <end position="147"/>
    </location>
</feature>
<evidence type="ECO:0000256" key="1">
    <source>
        <dbReference type="SAM" id="Phobius"/>
    </source>
</evidence>
<dbReference type="EMBL" id="FOXS01000010">
    <property type="protein sequence ID" value="SFQ82608.1"/>
    <property type="molecule type" value="Genomic_DNA"/>
</dbReference>
<sequence>MRENASTFPQPKPTTPMRIRFPVAIKTWLACLLLQLVCITNARADAWTADWTSAILVALFVLALFFIPNAFCLWVVIRFRSNAGKAFKYLLYSLVPSVITELMALSLAAKLTNRALPVGPFDEYLAKPILWGPKVALVLLAFLMVLATRLRTAPKSEGS</sequence>
<keyword evidence="1" id="KW-0472">Membrane</keyword>
<organism evidence="2 3">
    <name type="scientific">Hymenobacter arizonensis</name>
    <name type="common">Siccationidurans arizonensis</name>
    <dbReference type="NCBI Taxonomy" id="1227077"/>
    <lineage>
        <taxon>Bacteria</taxon>
        <taxon>Pseudomonadati</taxon>
        <taxon>Bacteroidota</taxon>
        <taxon>Cytophagia</taxon>
        <taxon>Cytophagales</taxon>
        <taxon>Hymenobacteraceae</taxon>
        <taxon>Hymenobacter</taxon>
    </lineage>
</organism>
<evidence type="ECO:0000313" key="3">
    <source>
        <dbReference type="Proteomes" id="UP000199029"/>
    </source>
</evidence>
<proteinExistence type="predicted"/>
<keyword evidence="3" id="KW-1185">Reference proteome</keyword>
<protein>
    <recommendedName>
        <fullName evidence="4">Transmembrane protein</fullName>
    </recommendedName>
</protein>
<evidence type="ECO:0008006" key="4">
    <source>
        <dbReference type="Google" id="ProtNLM"/>
    </source>
</evidence>
<dbReference type="AlphaFoldDB" id="A0A1I6BNS6"/>
<keyword evidence="1" id="KW-0812">Transmembrane</keyword>
<keyword evidence="1" id="KW-1133">Transmembrane helix</keyword>
<dbReference type="Proteomes" id="UP000199029">
    <property type="component" value="Unassembled WGS sequence"/>
</dbReference>
<dbReference type="STRING" id="1227077.SAMN04515668_4846"/>
<accession>A0A1I6BNS6</accession>